<dbReference type="KEGG" id="pmf:P9303_18561"/>
<dbReference type="HOGENOM" id="CLU_001805_4_1_3"/>
<reference evidence="13 14" key="1">
    <citation type="journal article" date="2007" name="PLoS Genet.">
        <title>Patterns and implications of gene gain and loss in the evolution of Prochlorococcus.</title>
        <authorList>
            <person name="Kettler G.C."/>
            <person name="Martiny A.C."/>
            <person name="Huang K."/>
            <person name="Zucker J."/>
            <person name="Coleman M.L."/>
            <person name="Rodrigue S."/>
            <person name="Chen F."/>
            <person name="Lapidus A."/>
            <person name="Ferriera S."/>
            <person name="Johnson J."/>
            <person name="Steglich C."/>
            <person name="Church G.M."/>
            <person name="Richardson P."/>
            <person name="Chisholm S.W."/>
        </authorList>
    </citation>
    <scope>NUCLEOTIDE SEQUENCE [LARGE SCALE GENOMIC DNA]</scope>
    <source>
        <strain evidence="13 14">MIT 9303</strain>
    </source>
</reference>
<dbReference type="InterPro" id="IPR045090">
    <property type="entry name" value="Pept_M3A_M3B"/>
</dbReference>
<feature type="domain" description="Peptidase M3A/M3B catalytic" evidence="11">
    <location>
        <begin position="250"/>
        <end position="707"/>
    </location>
</feature>
<dbReference type="PANTHER" id="PTHR11804">
    <property type="entry name" value="PROTEASE M3 THIMET OLIGOPEPTIDASE-RELATED"/>
    <property type="match status" value="1"/>
</dbReference>
<proteinExistence type="inferred from homology"/>
<dbReference type="InterPro" id="IPR034005">
    <property type="entry name" value="M3A_DCP"/>
</dbReference>
<dbReference type="GO" id="GO:0006518">
    <property type="term" value="P:peptide metabolic process"/>
    <property type="evidence" value="ECO:0007669"/>
    <property type="project" value="TreeGrafter"/>
</dbReference>
<comment type="catalytic activity">
    <reaction evidence="7">
        <text>Hydrolysis of oligopeptides, with broad specificity. Gly or Ala commonly occur as P1 or P1' residues, but more distant residues are also important, as is shown by the fact that Z-Gly-Pro-Gly-|-Gly-Pro-Ala is cleaved, but not Z-(Gly)(5).</text>
        <dbReference type="EC" id="3.4.24.70"/>
    </reaction>
</comment>
<name>A2CAT8_PROM3</name>
<evidence type="ECO:0000256" key="8">
    <source>
        <dbReference type="ARBA" id="ARBA00026100"/>
    </source>
</evidence>
<dbReference type="FunFam" id="3.40.390.10:FF:000009">
    <property type="entry name" value="Oligopeptidase A"/>
    <property type="match status" value="1"/>
</dbReference>
<dbReference type="EMBL" id="CP000554">
    <property type="protein sequence ID" value="ABM78598.1"/>
    <property type="molecule type" value="Genomic_DNA"/>
</dbReference>
<dbReference type="InterPro" id="IPR024079">
    <property type="entry name" value="MetalloPept_cat_dom_sf"/>
</dbReference>
<evidence type="ECO:0000259" key="12">
    <source>
        <dbReference type="Pfam" id="PF19310"/>
    </source>
</evidence>
<keyword evidence="3 9" id="KW-0479">Metal-binding</keyword>
<dbReference type="BioCyc" id="PMAR59922:G1G80-1609-MONOMER"/>
<protein>
    <recommendedName>
        <fullName evidence="8">oligopeptidase A</fullName>
        <ecNumber evidence="8">3.4.24.70</ecNumber>
    </recommendedName>
</protein>
<feature type="domain" description="Oligopeptidase A N-terminal" evidence="12">
    <location>
        <begin position="36"/>
        <end position="163"/>
    </location>
</feature>
<evidence type="ECO:0000256" key="5">
    <source>
        <dbReference type="ARBA" id="ARBA00022833"/>
    </source>
</evidence>
<evidence type="ECO:0000256" key="1">
    <source>
        <dbReference type="ARBA" id="ARBA00006040"/>
    </source>
</evidence>
<dbReference type="EC" id="3.4.24.70" evidence="8"/>
<sequence>MPVAVNEIKSPALLQGEGIPNFSAITAQQVQDHIPELLCALNKQFSQLEQDLDKVLASGKSINWQQVMSPLHQLQEQLRWSWGVVSHLNGVCNTSELRQAHAAQEPEVVRFGNLMGQSQTLHRALRRLKDQTSRPLLDSTQQRILNAELLSMDQRGVGLDDHAQQAFNTTSEQLAELSTRFSNHVLDATQGWSLLLNRSSQVDGLPQRALEVLSSAAKQAGDHREDGGEPTAEQGPWRLGLDMPRYIPFITHAKDRGLRETLYKAHVSRASAGELNNQPLIEELLSLRLEQAQRLGYMNWAELSLASKMAEGVEAVEQLLEELRAAALPAAQTELIELEACAKKHGAPEASQLKPWDVNFWAERLRQERFDLDQEALRPWFPLPQVLEGLFGLCERLFGIRIQSADGEAPIWHQDVRYFRVLDANGSDLAAFYLDPYSRPASKRGGAWMDECLIRSKSLEGQSILPVAYLICNQTPPQADTPSLMSFDEVETLFHEFGHGLQHMLTTVEYPQAAGINNVEWDAVELPSQFMENWCLDRTTLMGMARHWRTGEPLPEEEFAKLRSSRTFNAGLATLRQVHFALTDLRLHSCWTPDLGVTPDQLRRQIAETTTVMLPIAEDKFLCGFGHIFAGGYSAGYYSYKWAEVLSADAFAAFEEAGLELEDQVRLTGARFRDTVLSLGGSHSPADVYEQFRGRPATTEALIRHSGLAASAADQ</sequence>
<feature type="region of interest" description="Disordered" evidence="10">
    <location>
        <begin position="216"/>
        <end position="237"/>
    </location>
</feature>
<dbReference type="GO" id="GO:0006508">
    <property type="term" value="P:proteolysis"/>
    <property type="evidence" value="ECO:0007669"/>
    <property type="project" value="UniProtKB-KW"/>
</dbReference>
<dbReference type="AlphaFoldDB" id="A2CAT8"/>
<dbReference type="Pfam" id="PF19310">
    <property type="entry name" value="TOP_N"/>
    <property type="match status" value="1"/>
</dbReference>
<dbReference type="InterPro" id="IPR024077">
    <property type="entry name" value="Neurolysin/TOP_dom2"/>
</dbReference>
<evidence type="ECO:0000313" key="13">
    <source>
        <dbReference type="EMBL" id="ABM78598.1"/>
    </source>
</evidence>
<evidence type="ECO:0000256" key="7">
    <source>
        <dbReference type="ARBA" id="ARBA00024603"/>
    </source>
</evidence>
<comment type="cofactor">
    <cofactor evidence="9">
        <name>Zn(2+)</name>
        <dbReference type="ChEBI" id="CHEBI:29105"/>
    </cofactor>
    <text evidence="9">Binds 1 zinc ion.</text>
</comment>
<dbReference type="GO" id="GO:0046872">
    <property type="term" value="F:metal ion binding"/>
    <property type="evidence" value="ECO:0007669"/>
    <property type="project" value="UniProtKB-UniRule"/>
</dbReference>
<evidence type="ECO:0000256" key="2">
    <source>
        <dbReference type="ARBA" id="ARBA00022670"/>
    </source>
</evidence>
<evidence type="ECO:0000256" key="3">
    <source>
        <dbReference type="ARBA" id="ARBA00022723"/>
    </source>
</evidence>
<keyword evidence="4 9" id="KW-0378">Hydrolase</keyword>
<accession>A2CAT8</accession>
<keyword evidence="5 9" id="KW-0862">Zinc</keyword>
<organism evidence="13 14">
    <name type="scientific">Prochlorococcus marinus (strain MIT 9303)</name>
    <dbReference type="NCBI Taxonomy" id="59922"/>
    <lineage>
        <taxon>Bacteria</taxon>
        <taxon>Bacillati</taxon>
        <taxon>Cyanobacteriota</taxon>
        <taxon>Cyanophyceae</taxon>
        <taxon>Synechococcales</taxon>
        <taxon>Prochlorococcaceae</taxon>
        <taxon>Prochlorococcus</taxon>
    </lineage>
</organism>
<dbReference type="PANTHER" id="PTHR11804:SF83">
    <property type="entry name" value="LD37516P"/>
    <property type="match status" value="1"/>
</dbReference>
<dbReference type="GO" id="GO:0004222">
    <property type="term" value="F:metalloendopeptidase activity"/>
    <property type="evidence" value="ECO:0007669"/>
    <property type="project" value="UniProtKB-EC"/>
</dbReference>
<keyword evidence="6 9" id="KW-0482">Metalloprotease</keyword>
<dbReference type="InterPro" id="IPR045666">
    <property type="entry name" value="OpdA_N"/>
</dbReference>
<dbReference type="CDD" id="cd06456">
    <property type="entry name" value="M3A_DCP"/>
    <property type="match status" value="1"/>
</dbReference>
<dbReference type="Gene3D" id="3.40.390.10">
    <property type="entry name" value="Collagenase (Catalytic Domain)"/>
    <property type="match status" value="1"/>
</dbReference>
<dbReference type="SUPFAM" id="SSF55486">
    <property type="entry name" value="Metalloproteases ('zincins'), catalytic domain"/>
    <property type="match status" value="1"/>
</dbReference>
<evidence type="ECO:0000256" key="6">
    <source>
        <dbReference type="ARBA" id="ARBA00023049"/>
    </source>
</evidence>
<gene>
    <name evidence="13" type="primary">prlC</name>
    <name evidence="13" type="ordered locus">P9303_18561</name>
</gene>
<dbReference type="RefSeq" id="WP_011826483.1">
    <property type="nucleotide sequence ID" value="NC_008820.1"/>
</dbReference>
<dbReference type="STRING" id="59922.P9303_18561"/>
<dbReference type="GO" id="GO:0005829">
    <property type="term" value="C:cytosol"/>
    <property type="evidence" value="ECO:0007669"/>
    <property type="project" value="UniProtKB-ARBA"/>
</dbReference>
<evidence type="ECO:0000259" key="11">
    <source>
        <dbReference type="Pfam" id="PF01432"/>
    </source>
</evidence>
<dbReference type="Gene3D" id="1.10.1370.10">
    <property type="entry name" value="Neurolysin, domain 3"/>
    <property type="match status" value="1"/>
</dbReference>
<dbReference type="Proteomes" id="UP000002274">
    <property type="component" value="Chromosome"/>
</dbReference>
<evidence type="ECO:0000256" key="9">
    <source>
        <dbReference type="RuleBase" id="RU003435"/>
    </source>
</evidence>
<keyword evidence="2 9" id="KW-0645">Protease</keyword>
<dbReference type="Pfam" id="PF01432">
    <property type="entry name" value="Peptidase_M3"/>
    <property type="match status" value="1"/>
</dbReference>
<dbReference type="InterPro" id="IPR001567">
    <property type="entry name" value="Pept_M3A_M3B_dom"/>
</dbReference>
<evidence type="ECO:0000313" key="14">
    <source>
        <dbReference type="Proteomes" id="UP000002274"/>
    </source>
</evidence>
<evidence type="ECO:0000256" key="4">
    <source>
        <dbReference type="ARBA" id="ARBA00022801"/>
    </source>
</evidence>
<evidence type="ECO:0000256" key="10">
    <source>
        <dbReference type="SAM" id="MobiDB-lite"/>
    </source>
</evidence>
<comment type="similarity">
    <text evidence="1 9">Belongs to the peptidase M3 family.</text>
</comment>